<dbReference type="OrthoDB" id="9782739at2"/>
<evidence type="ECO:0000313" key="2">
    <source>
        <dbReference type="Proteomes" id="UP000052015"/>
    </source>
</evidence>
<dbReference type="GO" id="GO:0016730">
    <property type="term" value="F:oxidoreductase activity, acting on iron-sulfur proteins as donors"/>
    <property type="evidence" value="ECO:0007669"/>
    <property type="project" value="InterPro"/>
</dbReference>
<comment type="caution">
    <text evidence="1">The sequence shown here is derived from an EMBL/GenBank/DDBJ whole genome shotgun (WGS) entry which is preliminary data.</text>
</comment>
<dbReference type="InterPro" id="IPR036644">
    <property type="entry name" value="FTR_bsu_sf"/>
</dbReference>
<organism evidence="1 2">
    <name type="scientific">Caloramator mitchellensis</name>
    <dbReference type="NCBI Taxonomy" id="908809"/>
    <lineage>
        <taxon>Bacteria</taxon>
        <taxon>Bacillati</taxon>
        <taxon>Bacillota</taxon>
        <taxon>Clostridia</taxon>
        <taxon>Eubacteriales</taxon>
        <taxon>Clostridiaceae</taxon>
        <taxon>Caloramator</taxon>
    </lineage>
</organism>
<protein>
    <submittedName>
        <fullName evidence="1">Uncharacterized protein</fullName>
    </submittedName>
</protein>
<dbReference type="STRING" id="908809.ABG79_01774"/>
<sequence length="72" mass="9176">MSSEMIKMMKDFFINYFKYHKELKKQDEWIKKYAKHKNYKVNPHWMMYTNLKLWLIETQKMFGKRVLPGYYR</sequence>
<keyword evidence="2" id="KW-1185">Reference proteome</keyword>
<proteinExistence type="predicted"/>
<gene>
    <name evidence="1" type="ORF">ABG79_01774</name>
</gene>
<dbReference type="Proteomes" id="UP000052015">
    <property type="component" value="Unassembled WGS sequence"/>
</dbReference>
<name>A0A0R3JSD0_CALMK</name>
<dbReference type="RefSeq" id="WP_057979103.1">
    <property type="nucleotide sequence ID" value="NZ_LKHP01000010.1"/>
</dbReference>
<evidence type="ECO:0000313" key="1">
    <source>
        <dbReference type="EMBL" id="KRQ86393.1"/>
    </source>
</evidence>
<reference evidence="1 2" key="1">
    <citation type="submission" date="2015-09" db="EMBL/GenBank/DDBJ databases">
        <title>Draft genome sequence of a Caloramator mitchellensis, a moderate thermophile from the Great Artesian Basin of Australia.</title>
        <authorList>
            <person name="Patel B.K."/>
        </authorList>
    </citation>
    <scope>NUCLEOTIDE SEQUENCE [LARGE SCALE GENOMIC DNA]</scope>
    <source>
        <strain evidence="1 2">VF08</strain>
    </source>
</reference>
<dbReference type="EMBL" id="LKHP01000010">
    <property type="protein sequence ID" value="KRQ86393.1"/>
    <property type="molecule type" value="Genomic_DNA"/>
</dbReference>
<dbReference type="Gene3D" id="3.90.460.10">
    <property type="entry name" value="Ferredoxin thioredoxin reductase catalytic beta subunit"/>
    <property type="match status" value="1"/>
</dbReference>
<dbReference type="AlphaFoldDB" id="A0A0R3JSD0"/>
<accession>A0A0R3JSD0</accession>